<dbReference type="GO" id="GO:0016887">
    <property type="term" value="F:ATP hydrolysis activity"/>
    <property type="evidence" value="ECO:0007669"/>
    <property type="project" value="InterPro"/>
</dbReference>
<dbReference type="PANTHER" id="PTHR42855">
    <property type="entry name" value="ABC TRANSPORTER ATP-BINDING SUBUNIT"/>
    <property type="match status" value="1"/>
</dbReference>
<feature type="domain" description="ABC transporter" evidence="6">
    <location>
        <begin position="328"/>
        <end position="542"/>
    </location>
</feature>
<dbReference type="AlphaFoldDB" id="A0A9X2YW60"/>
<dbReference type="SUPFAM" id="SSF52540">
    <property type="entry name" value="P-loop containing nucleoside triphosphate hydrolases"/>
    <property type="match status" value="2"/>
</dbReference>
<dbReference type="PROSITE" id="PS00211">
    <property type="entry name" value="ABC_TRANSPORTER_1"/>
    <property type="match status" value="2"/>
</dbReference>
<evidence type="ECO:0000313" key="8">
    <source>
        <dbReference type="Proteomes" id="UP001151079"/>
    </source>
</evidence>
<gene>
    <name evidence="7" type="ORF">OIU83_15140</name>
</gene>
<evidence type="ECO:0000256" key="5">
    <source>
        <dbReference type="ARBA" id="ARBA00074044"/>
    </source>
</evidence>
<dbReference type="InterPro" id="IPR051309">
    <property type="entry name" value="ABCF_ATPase"/>
</dbReference>
<dbReference type="PANTHER" id="PTHR42855:SF2">
    <property type="entry name" value="DRUG RESISTANCE ABC TRANSPORTER,ATP-BINDING PROTEIN"/>
    <property type="match status" value="1"/>
</dbReference>
<proteinExistence type="inferred from homology"/>
<comment type="similarity">
    <text evidence="4">Belongs to the ABC transporter superfamily. ABCF family. YbiT subfamily.</text>
</comment>
<dbReference type="SMART" id="SM00382">
    <property type="entry name" value="AAA"/>
    <property type="match status" value="2"/>
</dbReference>
<keyword evidence="8" id="KW-1185">Reference proteome</keyword>
<dbReference type="InterPro" id="IPR017871">
    <property type="entry name" value="ABC_transporter-like_CS"/>
</dbReference>
<evidence type="ECO:0000313" key="7">
    <source>
        <dbReference type="EMBL" id="MCV9928999.1"/>
    </source>
</evidence>
<dbReference type="FunFam" id="3.40.50.300:FF:000070">
    <property type="entry name" value="Putative ABC transporter ATP-binding component"/>
    <property type="match status" value="1"/>
</dbReference>
<dbReference type="RefSeq" id="WP_264207104.1">
    <property type="nucleotide sequence ID" value="NZ_JAOZEW010000016.1"/>
</dbReference>
<dbReference type="InterPro" id="IPR032781">
    <property type="entry name" value="ABC_tran_Xtn"/>
</dbReference>
<dbReference type="InterPro" id="IPR027417">
    <property type="entry name" value="P-loop_NTPase"/>
</dbReference>
<dbReference type="Pfam" id="PF12848">
    <property type="entry name" value="ABC_tran_Xtn"/>
    <property type="match status" value="1"/>
</dbReference>
<organism evidence="7 8">
    <name type="scientific">Flavobacterium shii</name>
    <dbReference type="NCBI Taxonomy" id="2987687"/>
    <lineage>
        <taxon>Bacteria</taxon>
        <taxon>Pseudomonadati</taxon>
        <taxon>Bacteroidota</taxon>
        <taxon>Flavobacteriia</taxon>
        <taxon>Flavobacteriales</taxon>
        <taxon>Flavobacteriaceae</taxon>
        <taxon>Flavobacterium</taxon>
    </lineage>
</organism>
<dbReference type="InterPro" id="IPR003593">
    <property type="entry name" value="AAA+_ATPase"/>
</dbReference>
<evidence type="ECO:0000256" key="3">
    <source>
        <dbReference type="ARBA" id="ARBA00022840"/>
    </source>
</evidence>
<evidence type="ECO:0000256" key="4">
    <source>
        <dbReference type="ARBA" id="ARBA00061551"/>
    </source>
</evidence>
<comment type="caution">
    <text evidence="7">The sequence shown here is derived from an EMBL/GenBank/DDBJ whole genome shotgun (WGS) entry which is preliminary data.</text>
</comment>
<dbReference type="Gene3D" id="3.40.50.300">
    <property type="entry name" value="P-loop containing nucleotide triphosphate hydrolases"/>
    <property type="match status" value="2"/>
</dbReference>
<feature type="domain" description="ABC transporter" evidence="6">
    <location>
        <begin position="2"/>
        <end position="260"/>
    </location>
</feature>
<protein>
    <recommendedName>
        <fullName evidence="5">Probable ATP-binding protein YbiT</fullName>
    </recommendedName>
</protein>
<dbReference type="FunFam" id="3.40.50.300:FF:000011">
    <property type="entry name" value="Putative ABC transporter ATP-binding component"/>
    <property type="match status" value="1"/>
</dbReference>
<dbReference type="PROSITE" id="PS50893">
    <property type="entry name" value="ABC_TRANSPORTER_2"/>
    <property type="match status" value="2"/>
</dbReference>
<dbReference type="CDD" id="cd03221">
    <property type="entry name" value="ABCF_EF-3"/>
    <property type="match status" value="2"/>
</dbReference>
<keyword evidence="3 7" id="KW-0067">ATP-binding</keyword>
<dbReference type="InterPro" id="IPR003439">
    <property type="entry name" value="ABC_transporter-like_ATP-bd"/>
</dbReference>
<sequence length="544" mass="61369">MITVNDISVQFGGTTLFSDVSFAINENDKIALMGKNGAGKSTLLKIIAGQSKPSTGNISAPKDAVVAYLPQHLLTTDGATVMEEASKAFGEIFQMKAEIDEINEQLTVRTDYESDAYMKLIERVSDLSEKFYAIEEVNYEAEVEKILVGLGFVREDFNRQTSEFSGGWRMRIELAKILLQKPDLILLDEPTNHMDIESIQWLEDFLLNQAKAVVVISHDRAFVDNITNRTIEVTMRRIYDYKAKYSHYLELRKDRRIHQQKAYDEQQKMIADNRTFIDRFKGTFSKTDAVQSRVKMLEKLVIVQVDEVDNSVLKLKFPPAARSGQYPVVVKDLSKSYGDHVVFKDANIVIERGQKVAFVGKNGEGKSTMIKAIMKEIGIDEGSVDIGHNSQIGYFAQNQASLLDENATIFETIDGIAVGDVRTQIKNILGAFMFQGDDITKKVKVLSGGEKTRLAMIKLLLEPVNLLILDEPSNHLDMKTKDIIKDALRDFDGTLILVSHDRDFLDGLATKVFEFGNKRVKEHFEDVAGFLAHKKMDSMREIEK</sequence>
<accession>A0A9X2YW60</accession>
<evidence type="ECO:0000259" key="6">
    <source>
        <dbReference type="PROSITE" id="PS50893"/>
    </source>
</evidence>
<evidence type="ECO:0000256" key="2">
    <source>
        <dbReference type="ARBA" id="ARBA00022741"/>
    </source>
</evidence>
<keyword evidence="1" id="KW-0677">Repeat</keyword>
<reference evidence="7" key="1">
    <citation type="submission" date="2022-10" db="EMBL/GenBank/DDBJ databases">
        <title>Two novel species of Flavobacterium.</title>
        <authorList>
            <person name="Liu Q."/>
            <person name="Xin Y.-H."/>
        </authorList>
    </citation>
    <scope>NUCLEOTIDE SEQUENCE</scope>
    <source>
        <strain evidence="7">LS1R49</strain>
    </source>
</reference>
<dbReference type="Pfam" id="PF00005">
    <property type="entry name" value="ABC_tran"/>
    <property type="match status" value="2"/>
</dbReference>
<dbReference type="Proteomes" id="UP001151079">
    <property type="component" value="Unassembled WGS sequence"/>
</dbReference>
<evidence type="ECO:0000256" key="1">
    <source>
        <dbReference type="ARBA" id="ARBA00022737"/>
    </source>
</evidence>
<name>A0A9X2YW60_9FLAO</name>
<dbReference type="GO" id="GO:0005524">
    <property type="term" value="F:ATP binding"/>
    <property type="evidence" value="ECO:0007669"/>
    <property type="project" value="UniProtKB-KW"/>
</dbReference>
<keyword evidence="2" id="KW-0547">Nucleotide-binding</keyword>
<dbReference type="EMBL" id="JAOZEW010000016">
    <property type="protein sequence ID" value="MCV9928999.1"/>
    <property type="molecule type" value="Genomic_DNA"/>
</dbReference>